<feature type="domain" description="C4-type zinc ribbon" evidence="2">
    <location>
        <begin position="199"/>
        <end position="231"/>
    </location>
</feature>
<dbReference type="Pfam" id="PF02591">
    <property type="entry name" value="Zn_ribbon_9"/>
    <property type="match status" value="1"/>
</dbReference>
<evidence type="ECO:0000259" key="3">
    <source>
        <dbReference type="Pfam" id="PF24481"/>
    </source>
</evidence>
<evidence type="ECO:0000313" key="5">
    <source>
        <dbReference type="Proteomes" id="UP000317371"/>
    </source>
</evidence>
<gene>
    <name evidence="4" type="ORF">FKZ61_17960</name>
</gene>
<reference evidence="4 5" key="1">
    <citation type="submission" date="2019-06" db="EMBL/GenBank/DDBJ databases">
        <title>Genome sequence of Litorilinea aerophila BAA-2444.</title>
        <authorList>
            <person name="Maclea K.S."/>
            <person name="Maurais E.G."/>
            <person name="Iannazzi L.C."/>
        </authorList>
    </citation>
    <scope>NUCLEOTIDE SEQUENCE [LARGE SCALE GENOMIC DNA]</scope>
    <source>
        <strain evidence="4 5">ATCC BAA-2444</strain>
    </source>
</reference>
<dbReference type="InterPro" id="IPR003743">
    <property type="entry name" value="Zf-RING_7"/>
</dbReference>
<dbReference type="PANTHER" id="PTHR39082:SF1">
    <property type="entry name" value="SCAVENGER RECEPTOR CLASS A MEMBER 3"/>
    <property type="match status" value="1"/>
</dbReference>
<dbReference type="Gene3D" id="1.10.287.1490">
    <property type="match status" value="1"/>
</dbReference>
<dbReference type="RefSeq" id="WP_141611544.1">
    <property type="nucleotide sequence ID" value="NZ_VIGC02000027.1"/>
</dbReference>
<feature type="coiled-coil region" evidence="1">
    <location>
        <begin position="111"/>
        <end position="138"/>
    </location>
</feature>
<protein>
    <submittedName>
        <fullName evidence="4">Uncharacterized protein</fullName>
    </submittedName>
</protein>
<dbReference type="PANTHER" id="PTHR39082">
    <property type="entry name" value="PHOSPHOLIPASE C-BETA-2-RELATED"/>
    <property type="match status" value="1"/>
</dbReference>
<sequence length="234" mass="26584">MDDTARLYELQKVDLTWDKVRRRLLHIQKLLGESDKVQKARDQVTAVETELQEWRNRQKNAELESRSLAGRIQETEEKLMSGTVHNTKELTALQASLEALRRHRAAVDDSAMEALMKADELDQKLAEERATLTQLEAEWQEQQVALKREGLKLKQHYVLLKQKRSQLSAALDQELLERYEHLRKRKGGIAIAALENDICGACHVQVPTGVISAIHAANHGLVYCPSCGRMLFAG</sequence>
<dbReference type="OrthoDB" id="166542at2"/>
<dbReference type="Pfam" id="PF24481">
    <property type="entry name" value="CT398_CC"/>
    <property type="match status" value="1"/>
</dbReference>
<dbReference type="InterPro" id="IPR052376">
    <property type="entry name" value="Oxidative_Scav/Glycosyltrans"/>
</dbReference>
<proteinExistence type="predicted"/>
<keyword evidence="1" id="KW-0175">Coiled coil</keyword>
<organism evidence="4 5">
    <name type="scientific">Litorilinea aerophila</name>
    <dbReference type="NCBI Taxonomy" id="1204385"/>
    <lineage>
        <taxon>Bacteria</taxon>
        <taxon>Bacillati</taxon>
        <taxon>Chloroflexota</taxon>
        <taxon>Caldilineae</taxon>
        <taxon>Caldilineales</taxon>
        <taxon>Caldilineaceae</taxon>
        <taxon>Litorilinea</taxon>
    </lineage>
</organism>
<feature type="coiled-coil region" evidence="1">
    <location>
        <begin position="37"/>
        <end position="78"/>
    </location>
</feature>
<evidence type="ECO:0000256" key="1">
    <source>
        <dbReference type="SAM" id="Coils"/>
    </source>
</evidence>
<dbReference type="AlphaFoldDB" id="A0A540VBG9"/>
<name>A0A540VBG9_9CHLR</name>
<keyword evidence="5" id="KW-1185">Reference proteome</keyword>
<evidence type="ECO:0000313" key="4">
    <source>
        <dbReference type="EMBL" id="TQE94116.1"/>
    </source>
</evidence>
<dbReference type="Proteomes" id="UP000317371">
    <property type="component" value="Unassembled WGS sequence"/>
</dbReference>
<evidence type="ECO:0000259" key="2">
    <source>
        <dbReference type="Pfam" id="PF02591"/>
    </source>
</evidence>
<dbReference type="InParanoid" id="A0A540VBG9"/>
<dbReference type="EMBL" id="VIGC01000027">
    <property type="protein sequence ID" value="TQE94116.1"/>
    <property type="molecule type" value="Genomic_DNA"/>
</dbReference>
<dbReference type="InterPro" id="IPR056003">
    <property type="entry name" value="CT398_CC_hairpin"/>
</dbReference>
<comment type="caution">
    <text evidence="4">The sequence shown here is derived from an EMBL/GenBank/DDBJ whole genome shotgun (WGS) entry which is preliminary data.</text>
</comment>
<accession>A0A540VBG9</accession>
<feature type="domain" description="CT398-like coiled coil hairpin" evidence="3">
    <location>
        <begin position="10"/>
        <end position="187"/>
    </location>
</feature>